<dbReference type="PANTHER" id="PTHR43394:SF17">
    <property type="entry name" value="MITOCHONDRIAL POTASSIUM CHANNEL ATP-BINDING SUBUNIT"/>
    <property type="match status" value="1"/>
</dbReference>
<reference evidence="15 16" key="1">
    <citation type="submission" date="2017-08" db="EMBL/GenBank/DDBJ databases">
        <title>USMARCv1.0.</title>
        <authorList>
            <person name="Hannum G.I."/>
            <person name="Koren S."/>
            <person name="Schroeder S.G."/>
            <person name="Chin S.C."/>
            <person name="Nonneman D.J."/>
            <person name="Becker S.A."/>
            <person name="Rosen B.D."/>
            <person name="Bickhart D.M."/>
            <person name="Putnam N.H."/>
            <person name="Green R.E."/>
            <person name="Tuggle C.K."/>
            <person name="Liu H."/>
            <person name="Rohrer G.A."/>
            <person name="Warr A."/>
            <person name="Hall R."/>
            <person name="Kim K."/>
            <person name="Hume D.A."/>
            <person name="Talbot R."/>
            <person name="Chow W."/>
            <person name="Howe K."/>
            <person name="Schwartz A.S."/>
            <person name="Watson M."/>
            <person name="Archibald A.L."/>
            <person name="Phillippy A.M."/>
            <person name="Smith T.P.L."/>
        </authorList>
    </citation>
    <scope>NUCLEOTIDE SEQUENCE [LARGE SCALE GENOMIC DNA]</scope>
</reference>
<dbReference type="FunFam" id="1.20.1560.10:FF:000016">
    <property type="entry name" value="ATP-binding cassette sub-family B member 8, mitochondrial"/>
    <property type="match status" value="1"/>
</dbReference>
<evidence type="ECO:0000256" key="4">
    <source>
        <dbReference type="ARBA" id="ARBA00022448"/>
    </source>
</evidence>
<dbReference type="AlphaFoldDB" id="A0A4X1UU93"/>
<dbReference type="InterPro" id="IPR027417">
    <property type="entry name" value="P-loop_NTPase"/>
</dbReference>
<dbReference type="Proteomes" id="UP000314985">
    <property type="component" value="Chromosome 18"/>
</dbReference>
<keyword evidence="9" id="KW-0406">Ion transport</keyword>
<keyword evidence="5 13" id="KW-0812">Transmembrane</keyword>
<dbReference type="GO" id="GO:0016887">
    <property type="term" value="F:ATP hydrolysis activity"/>
    <property type="evidence" value="ECO:0007669"/>
    <property type="project" value="InterPro"/>
</dbReference>
<reference evidence="15" key="2">
    <citation type="submission" date="2025-08" db="UniProtKB">
        <authorList>
            <consortium name="Ensembl"/>
        </authorList>
    </citation>
    <scope>IDENTIFICATION</scope>
</reference>
<organism evidence="15 16">
    <name type="scientific">Sus scrofa</name>
    <name type="common">Pig</name>
    <dbReference type="NCBI Taxonomy" id="9823"/>
    <lineage>
        <taxon>Eukaryota</taxon>
        <taxon>Metazoa</taxon>
        <taxon>Chordata</taxon>
        <taxon>Craniata</taxon>
        <taxon>Vertebrata</taxon>
        <taxon>Euteleostomi</taxon>
        <taxon>Mammalia</taxon>
        <taxon>Eutheria</taxon>
        <taxon>Laurasiatheria</taxon>
        <taxon>Artiodactyla</taxon>
        <taxon>Suina</taxon>
        <taxon>Suidae</taxon>
        <taxon>Sus</taxon>
    </lineage>
</organism>
<evidence type="ECO:0000259" key="14">
    <source>
        <dbReference type="PROSITE" id="PS50929"/>
    </source>
</evidence>
<dbReference type="Gene3D" id="3.40.50.300">
    <property type="entry name" value="P-loop containing nucleotide triphosphate hydrolases"/>
    <property type="match status" value="1"/>
</dbReference>
<dbReference type="Pfam" id="PF00664">
    <property type="entry name" value="ABC_membrane"/>
    <property type="match status" value="1"/>
</dbReference>
<keyword evidence="11 13" id="KW-0472">Membrane</keyword>
<dbReference type="InterPro" id="IPR036640">
    <property type="entry name" value="ABC1_TM_sf"/>
</dbReference>
<evidence type="ECO:0000256" key="1">
    <source>
        <dbReference type="ARBA" id="ARBA00004141"/>
    </source>
</evidence>
<dbReference type="GO" id="GO:0006811">
    <property type="term" value="P:monoatomic ion transport"/>
    <property type="evidence" value="ECO:0007669"/>
    <property type="project" value="UniProtKB-KW"/>
</dbReference>
<dbReference type="Pfam" id="PF00005">
    <property type="entry name" value="ABC_tran"/>
    <property type="match status" value="1"/>
</dbReference>
<evidence type="ECO:0000256" key="13">
    <source>
        <dbReference type="SAM" id="Phobius"/>
    </source>
</evidence>
<evidence type="ECO:0000313" key="15">
    <source>
        <dbReference type="Ensembl" id="ENSSSCP00070033652.1"/>
    </source>
</evidence>
<feature type="region of interest" description="Disordered" evidence="12">
    <location>
        <begin position="645"/>
        <end position="666"/>
    </location>
</feature>
<feature type="transmembrane region" description="Helical" evidence="13">
    <location>
        <begin position="277"/>
        <end position="299"/>
    </location>
</feature>
<name>A0A4X1UU93_PIG</name>
<dbReference type="InterPro" id="IPR039421">
    <property type="entry name" value="Type_1_exporter"/>
</dbReference>
<evidence type="ECO:0000256" key="3">
    <source>
        <dbReference type="ARBA" id="ARBA00007577"/>
    </source>
</evidence>
<feature type="domain" description="ABC transmembrane type-1" evidence="14">
    <location>
        <begin position="133"/>
        <end position="420"/>
    </location>
</feature>
<dbReference type="PROSITE" id="PS50929">
    <property type="entry name" value="ABC_TM1F"/>
    <property type="match status" value="1"/>
</dbReference>
<dbReference type="PANTHER" id="PTHR43394">
    <property type="entry name" value="ATP-DEPENDENT PERMEASE MDL1, MITOCHONDRIAL"/>
    <property type="match status" value="1"/>
</dbReference>
<dbReference type="GO" id="GO:0140359">
    <property type="term" value="F:ABC-type transporter activity"/>
    <property type="evidence" value="ECO:0007669"/>
    <property type="project" value="InterPro"/>
</dbReference>
<evidence type="ECO:0000256" key="7">
    <source>
        <dbReference type="ARBA" id="ARBA00022946"/>
    </source>
</evidence>
<evidence type="ECO:0000256" key="9">
    <source>
        <dbReference type="ARBA" id="ARBA00023065"/>
    </source>
</evidence>
<dbReference type="Ensembl" id="ENSSSCT00070040151.1">
    <property type="protein sequence ID" value="ENSSSCP00070033652.1"/>
    <property type="gene ID" value="ENSSSCG00070020232.1"/>
</dbReference>
<evidence type="ECO:0000256" key="11">
    <source>
        <dbReference type="ARBA" id="ARBA00023136"/>
    </source>
</evidence>
<feature type="region of interest" description="Disordered" evidence="12">
    <location>
        <begin position="609"/>
        <end position="632"/>
    </location>
</feature>
<dbReference type="SUPFAM" id="SSF90123">
    <property type="entry name" value="ABC transporter transmembrane region"/>
    <property type="match status" value="1"/>
</dbReference>
<evidence type="ECO:0000313" key="16">
    <source>
        <dbReference type="Proteomes" id="UP000314985"/>
    </source>
</evidence>
<dbReference type="InterPro" id="IPR003439">
    <property type="entry name" value="ABC_transporter-like_ATP-bd"/>
</dbReference>
<keyword evidence="8 13" id="KW-1133">Transmembrane helix</keyword>
<dbReference type="InterPro" id="IPR011527">
    <property type="entry name" value="ABC1_TM_dom"/>
</dbReference>
<gene>
    <name evidence="15" type="primary">ABCB8</name>
</gene>
<keyword evidence="4" id="KW-0813">Transport</keyword>
<feature type="transmembrane region" description="Helical" evidence="13">
    <location>
        <begin position="182"/>
        <end position="202"/>
    </location>
</feature>
<protein>
    <submittedName>
        <fullName evidence="15">ATP binding cassette subfamily B member 8</fullName>
    </submittedName>
</protein>
<dbReference type="Gene3D" id="1.20.1560.10">
    <property type="entry name" value="ABC transporter type 1, transmembrane domain"/>
    <property type="match status" value="1"/>
</dbReference>
<evidence type="ECO:0000256" key="6">
    <source>
        <dbReference type="ARBA" id="ARBA00022792"/>
    </source>
</evidence>
<dbReference type="GO" id="GO:0005743">
    <property type="term" value="C:mitochondrial inner membrane"/>
    <property type="evidence" value="ECO:0007669"/>
    <property type="project" value="UniProtKB-SubCell"/>
</dbReference>
<evidence type="ECO:0000256" key="12">
    <source>
        <dbReference type="SAM" id="MobiDB-lite"/>
    </source>
</evidence>
<keyword evidence="10" id="KW-0496">Mitochondrion</keyword>
<keyword evidence="6" id="KW-0999">Mitochondrion inner membrane</keyword>
<dbReference type="GO" id="GO:0005524">
    <property type="term" value="F:ATP binding"/>
    <property type="evidence" value="ECO:0007669"/>
    <property type="project" value="InterPro"/>
</dbReference>
<evidence type="ECO:0000256" key="10">
    <source>
        <dbReference type="ARBA" id="ARBA00023128"/>
    </source>
</evidence>
<comment type="subcellular location">
    <subcellularLocation>
        <location evidence="1">Membrane</location>
        <topology evidence="1">Multi-pass membrane protein</topology>
    </subcellularLocation>
    <subcellularLocation>
        <location evidence="2">Mitochondrion inner membrane</location>
    </subcellularLocation>
</comment>
<accession>A0A4X1UU93</accession>
<feature type="transmembrane region" description="Helical" evidence="13">
    <location>
        <begin position="128"/>
        <end position="148"/>
    </location>
</feature>
<evidence type="ECO:0000256" key="8">
    <source>
        <dbReference type="ARBA" id="ARBA00022989"/>
    </source>
</evidence>
<dbReference type="SUPFAM" id="SSF52540">
    <property type="entry name" value="P-loop containing nucleoside triphosphate hydrolases"/>
    <property type="match status" value="1"/>
</dbReference>
<comment type="similarity">
    <text evidence="3">Belongs to the ABC transporter superfamily. ABCB family. Multidrug resistance exporter (TC 3.A.1.201) subfamily.</text>
</comment>
<dbReference type="CDD" id="cd18574">
    <property type="entry name" value="ABC_6TM_ABCB8_like"/>
    <property type="match status" value="1"/>
</dbReference>
<evidence type="ECO:0000256" key="5">
    <source>
        <dbReference type="ARBA" id="ARBA00022692"/>
    </source>
</evidence>
<proteinExistence type="inferred from homology"/>
<sequence length="788" mass="84658">MLVHLFRVGIRGGPVRGKPLLPFRFQTFSAVRSSDGRASSCLLGAVARLQSQLRARLPRAPPAPGRSPSAWCWVGGVLLGPVVLSKCPRLGLVALCEAEEAPPASSRPCVVEPRFNWKLFWHFLRPHLLVLGAAVVLALGAALVNVQIPLLLGQLVEIVAKYTRDHVGSFLTESRSLSSQLLALYGLQGLLTFGYLVLLSRIGEHMAVDMRRALFSNLLQQDIAFFDAKKTGQLVSRLTTDVQEFKSSFKLVISQGLRSCTQVAGCLVSLSMLSTRLTLLLMVATPALMGAGTLMGSALRKLSRQCQEQVARATGVADEALGNVRTVRAFAMEQREEERYGAELEESRCKAEQLGRGIALFQGLSNIAFNCMVLGTLFIGGSLVAGQQLTGGDLMSFLVASQTVQRSMANLSVLFGQVVRGLSAGARVFEYMTLSPYIPLSGGCCIPREHLRGSISFHDVCFSYPCRPGFQVLKDFTLTLPPGKIVALVGQSGGGKTTVASLLERFYDPTAGVVTLDGRDLRTLDPSWLRGQVIGFISQVPASLRPCGLGLFAFPPTSPAALLGGGATDCRHWSPALFGAWHSALLLGFCSLIKKEQAGGSRMAVLGSLGSDDPVGSRRSRPPHGVAGGRGGGWWPFSALSRDPRPWSEAPAPSLSHKGPPAPARGRRVPLWEEETKLKPPPCPSPQRGRTLPGHMALLPHQRPLQSFLRGSEPRRVLGLPRIGPHGLYWTCDFDAPCLPLRGPDAPVSGLGAMSECFLGTLHLPPPGAGPVRNNHHGEHPFWEAGCL</sequence>
<evidence type="ECO:0000256" key="2">
    <source>
        <dbReference type="ARBA" id="ARBA00004273"/>
    </source>
</evidence>
<keyword evidence="7" id="KW-0809">Transit peptide</keyword>